<dbReference type="OrthoDB" id="429143at2759"/>
<dbReference type="Pfam" id="PF01266">
    <property type="entry name" value="DAO"/>
    <property type="match status" value="1"/>
</dbReference>
<dbReference type="PANTHER" id="PTHR13847">
    <property type="entry name" value="SARCOSINE DEHYDROGENASE-RELATED"/>
    <property type="match status" value="1"/>
</dbReference>
<dbReference type="STRING" id="1882483.A0A317XP88"/>
<gene>
    <name evidence="3" type="ORF">BCV70DRAFT_161197</name>
</gene>
<dbReference type="SUPFAM" id="SSF51905">
    <property type="entry name" value="FAD/NAD(P)-binding domain"/>
    <property type="match status" value="1"/>
</dbReference>
<protein>
    <submittedName>
        <fullName evidence="3">DAO-domain-containing protein</fullName>
    </submittedName>
</protein>
<dbReference type="InterPro" id="IPR006076">
    <property type="entry name" value="FAD-dep_OxRdtase"/>
</dbReference>
<name>A0A317XP88_9BASI</name>
<dbReference type="PANTHER" id="PTHR13847:SF260">
    <property type="entry name" value="FAD DEPENDENT OXIDOREDUCTASE DOMAIN-CONTAINING PROTEIN"/>
    <property type="match status" value="1"/>
</dbReference>
<dbReference type="EMBL" id="KZ819193">
    <property type="protein sequence ID" value="PWZ00174.1"/>
    <property type="molecule type" value="Genomic_DNA"/>
</dbReference>
<organism evidence="3 4">
    <name type="scientific">Testicularia cyperi</name>
    <dbReference type="NCBI Taxonomy" id="1882483"/>
    <lineage>
        <taxon>Eukaryota</taxon>
        <taxon>Fungi</taxon>
        <taxon>Dikarya</taxon>
        <taxon>Basidiomycota</taxon>
        <taxon>Ustilaginomycotina</taxon>
        <taxon>Ustilaginomycetes</taxon>
        <taxon>Ustilaginales</taxon>
        <taxon>Anthracoideaceae</taxon>
        <taxon>Testicularia</taxon>
    </lineage>
</organism>
<dbReference type="Gene3D" id="3.50.50.60">
    <property type="entry name" value="FAD/NAD(P)-binding domain"/>
    <property type="match status" value="1"/>
</dbReference>
<reference evidence="3 4" key="1">
    <citation type="journal article" date="2018" name="Mol. Biol. Evol.">
        <title>Broad Genomic Sampling Reveals a Smut Pathogenic Ancestry of the Fungal Clade Ustilaginomycotina.</title>
        <authorList>
            <person name="Kijpornyongpan T."/>
            <person name="Mondo S.J."/>
            <person name="Barry K."/>
            <person name="Sandor L."/>
            <person name="Lee J."/>
            <person name="Lipzen A."/>
            <person name="Pangilinan J."/>
            <person name="LaButti K."/>
            <person name="Hainaut M."/>
            <person name="Henrissat B."/>
            <person name="Grigoriev I.V."/>
            <person name="Spatafora J.W."/>
            <person name="Aime M.C."/>
        </authorList>
    </citation>
    <scope>NUCLEOTIDE SEQUENCE [LARGE SCALE GENOMIC DNA]</scope>
    <source>
        <strain evidence="3 4">MCA 3645</strain>
    </source>
</reference>
<evidence type="ECO:0000313" key="3">
    <source>
        <dbReference type="EMBL" id="PWZ00174.1"/>
    </source>
</evidence>
<accession>A0A317XP88</accession>
<dbReference type="GO" id="GO:0005737">
    <property type="term" value="C:cytoplasm"/>
    <property type="evidence" value="ECO:0007669"/>
    <property type="project" value="TreeGrafter"/>
</dbReference>
<evidence type="ECO:0000256" key="1">
    <source>
        <dbReference type="SAM" id="MobiDB-lite"/>
    </source>
</evidence>
<keyword evidence="4" id="KW-1185">Reference proteome</keyword>
<sequence length="521" mass="55932">MPIPPTQELRDDHPSLQQEKSLDGDTATNGYIDISTIGLSKVEEMPASLPRKDATTSYWMATSSDLDALSASSTSHQTPLPSKTDVAIIGSGITGVSCALQLAHSLPPGSNVILLEARSFCSGATGRNGGHLTAVSALAYSELAANPSHLLRHVSVDRISESSTRAQAIGKCVGQILSFEANTAASIRDIIQSNGAVEEVGLTTANNWHLCFQPEEVEAFEDSLRAAQEAGLEERVSQVRRVPMTEVNEIMEHPEGIVAVYEIPGATLHPRRLVSLLLRLAQSKAVERDISLQIFTETPVSDAPSPSPAAESIELKTSRGPVRARHVVHATNGYASHLLPSLAGPKGIVPTRAQVVAVAPRQSKTYWGVGISSGGGYEYGHQRPSGLKNEPSPLFIFGGGREYAPTREWGVDDDSTLCPEVSAFLHPWLHTVFPSEYGKDVKQEWSGIMGYTASKDPMVGPVANAPNQWIAAGYSGHGMTRAFSCGRLVADMITAKEKDEVWKCPDSFPSCYLTQSTHCEI</sequence>
<dbReference type="Proteomes" id="UP000246740">
    <property type="component" value="Unassembled WGS sequence"/>
</dbReference>
<dbReference type="Gene3D" id="3.30.9.10">
    <property type="entry name" value="D-Amino Acid Oxidase, subunit A, domain 2"/>
    <property type="match status" value="1"/>
</dbReference>
<dbReference type="InParanoid" id="A0A317XP88"/>
<proteinExistence type="predicted"/>
<feature type="domain" description="FAD dependent oxidoreductase" evidence="2">
    <location>
        <begin position="85"/>
        <end position="492"/>
    </location>
</feature>
<evidence type="ECO:0000313" key="4">
    <source>
        <dbReference type="Proteomes" id="UP000246740"/>
    </source>
</evidence>
<evidence type="ECO:0000259" key="2">
    <source>
        <dbReference type="Pfam" id="PF01266"/>
    </source>
</evidence>
<dbReference type="AlphaFoldDB" id="A0A317XP88"/>
<feature type="region of interest" description="Disordered" evidence="1">
    <location>
        <begin position="1"/>
        <end position="28"/>
    </location>
</feature>
<dbReference type="InterPro" id="IPR036188">
    <property type="entry name" value="FAD/NAD-bd_sf"/>
</dbReference>